<reference evidence="1 2" key="1">
    <citation type="submission" date="2017-06" db="EMBL/GenBank/DDBJ databases">
        <title>Genome sequencing of cyanobaciteial culture collection at National Institute for Environmental Studies (NIES).</title>
        <authorList>
            <person name="Hirose Y."/>
            <person name="Shimura Y."/>
            <person name="Fujisawa T."/>
            <person name="Nakamura Y."/>
            <person name="Kawachi M."/>
        </authorList>
    </citation>
    <scope>NUCLEOTIDE SEQUENCE [LARGE SCALE GENOMIC DNA]</scope>
    <source>
        <strain evidence="1 2">NIES-806</strain>
    </source>
</reference>
<gene>
    <name evidence="1" type="ORF">NIES806_11150</name>
</gene>
<evidence type="ECO:0000313" key="1">
    <source>
        <dbReference type="EMBL" id="BAZ84915.1"/>
    </source>
</evidence>
<proteinExistence type="predicted"/>
<evidence type="ECO:0008006" key="3">
    <source>
        <dbReference type="Google" id="ProtNLM"/>
    </source>
</evidence>
<dbReference type="RefSeq" id="WP_231939987.1">
    <property type="nucleotide sequence ID" value="NZ_AP018316.1"/>
</dbReference>
<dbReference type="AlphaFoldDB" id="A0A1Z4V0T3"/>
<accession>A0A1Z4V0T3</accession>
<protein>
    <recommendedName>
        <fullName evidence="3">Restriction endonuclease domain-containing protein</fullName>
    </recommendedName>
</protein>
<dbReference type="KEGG" id="dcm:NIES806_11150"/>
<dbReference type="EMBL" id="AP018316">
    <property type="protein sequence ID" value="BAZ84915.1"/>
    <property type="molecule type" value="Genomic_DNA"/>
</dbReference>
<evidence type="ECO:0000313" key="2">
    <source>
        <dbReference type="Proteomes" id="UP000218702"/>
    </source>
</evidence>
<dbReference type="Proteomes" id="UP000218702">
    <property type="component" value="Chromosome"/>
</dbReference>
<organism evidence="1 2">
    <name type="scientific">Dolichospermum compactum NIES-806</name>
    <dbReference type="NCBI Taxonomy" id="1973481"/>
    <lineage>
        <taxon>Bacteria</taxon>
        <taxon>Bacillati</taxon>
        <taxon>Cyanobacteriota</taxon>
        <taxon>Cyanophyceae</taxon>
        <taxon>Nostocales</taxon>
        <taxon>Aphanizomenonaceae</taxon>
        <taxon>Dolichospermum</taxon>
        <taxon>Dolichospermum compactum</taxon>
    </lineage>
</organism>
<name>A0A1Z4V0T3_9CYAN</name>
<sequence>MELDFTPTGSVTLENEFEKVKKEGDKSYELGPNSQRADLVIEVVVSSGGIDKLEAYKRLQIPEFIITESTNSSPFLDELNRRTEISILNWSDYQTFIGVGTVQYITVKVGNQIGKGSNGTYTISHLLKAEGYEWNKTKKVWYRTYPAEGFSIPEYFNNANWISQAVGIEVRFYDDAENELAFYHID</sequence>
<keyword evidence="2" id="KW-1185">Reference proteome</keyword>